<dbReference type="InterPro" id="IPR019986">
    <property type="entry name" value="YloV-like"/>
</dbReference>
<keyword evidence="3" id="KW-1185">Reference proteome</keyword>
<dbReference type="GO" id="GO:0006071">
    <property type="term" value="P:glycerol metabolic process"/>
    <property type="evidence" value="ECO:0007669"/>
    <property type="project" value="InterPro"/>
</dbReference>
<dbReference type="PANTHER" id="PTHR33434">
    <property type="entry name" value="DEGV DOMAIN-CONTAINING PROTEIN DR_1986-RELATED"/>
    <property type="match status" value="1"/>
</dbReference>
<dbReference type="RefSeq" id="WP_232035658.1">
    <property type="nucleotide sequence ID" value="NZ_AP018449.1"/>
</dbReference>
<dbReference type="AlphaFoldDB" id="A0A348AGP9"/>
<evidence type="ECO:0000313" key="3">
    <source>
        <dbReference type="Proteomes" id="UP000276437"/>
    </source>
</evidence>
<proteinExistence type="predicted"/>
<dbReference type="Pfam" id="PF02734">
    <property type="entry name" value="Dak2"/>
    <property type="match status" value="1"/>
</dbReference>
<accession>A0A348AGP9</accession>
<dbReference type="InterPro" id="IPR033470">
    <property type="entry name" value="FakA-like_C"/>
</dbReference>
<dbReference type="KEGG" id="mana:MAMMFC1_00895"/>
<dbReference type="GO" id="GO:0004371">
    <property type="term" value="F:glycerone kinase activity"/>
    <property type="evidence" value="ECO:0007669"/>
    <property type="project" value="InterPro"/>
</dbReference>
<protein>
    <submittedName>
        <fullName evidence="2">DAK2 domain protein</fullName>
    </submittedName>
</protein>
<dbReference type="SMART" id="SM01120">
    <property type="entry name" value="Dak2"/>
    <property type="match status" value="1"/>
</dbReference>
<evidence type="ECO:0000259" key="1">
    <source>
        <dbReference type="PROSITE" id="PS51480"/>
    </source>
</evidence>
<dbReference type="Pfam" id="PF21645">
    <property type="entry name" value="FakA-like_M"/>
    <property type="match status" value="1"/>
</dbReference>
<dbReference type="InterPro" id="IPR036117">
    <property type="entry name" value="DhaL_dom_sf"/>
</dbReference>
<dbReference type="SMART" id="SM01121">
    <property type="entry name" value="Dak1_2"/>
    <property type="match status" value="1"/>
</dbReference>
<dbReference type="Pfam" id="PF13684">
    <property type="entry name" value="FakA-like_C"/>
    <property type="match status" value="1"/>
</dbReference>
<feature type="domain" description="DhaL" evidence="1">
    <location>
        <begin position="16"/>
        <end position="208"/>
    </location>
</feature>
<dbReference type="SUPFAM" id="SSF101473">
    <property type="entry name" value="DhaL-like"/>
    <property type="match status" value="1"/>
</dbReference>
<dbReference type="Gene3D" id="1.25.40.340">
    <property type="match status" value="1"/>
</dbReference>
<organism evidence="2 3">
    <name type="scientific">Methylomusa anaerophila</name>
    <dbReference type="NCBI Taxonomy" id="1930071"/>
    <lineage>
        <taxon>Bacteria</taxon>
        <taxon>Bacillati</taxon>
        <taxon>Bacillota</taxon>
        <taxon>Negativicutes</taxon>
        <taxon>Selenomonadales</taxon>
        <taxon>Sporomusaceae</taxon>
        <taxon>Methylomusa</taxon>
    </lineage>
</organism>
<dbReference type="InterPro" id="IPR050270">
    <property type="entry name" value="DegV_domain_contain"/>
</dbReference>
<dbReference type="NCBIfam" id="TIGR03599">
    <property type="entry name" value="YloV"/>
    <property type="match status" value="1"/>
</dbReference>
<reference evidence="2 3" key="1">
    <citation type="journal article" date="2018" name="Int. J. Syst. Evol. Microbiol.">
        <title>Methylomusa anaerophila gen. nov., sp. nov., an anaerobic methanol-utilizing bacterium isolated from a microbial fuel cell.</title>
        <authorList>
            <person name="Amano N."/>
            <person name="Yamamuro A."/>
            <person name="Miyahara M."/>
            <person name="Kouzuma A."/>
            <person name="Abe T."/>
            <person name="Watanabe K."/>
        </authorList>
    </citation>
    <scope>NUCLEOTIDE SEQUENCE [LARGE SCALE GENOMIC DNA]</scope>
    <source>
        <strain evidence="2 3">MMFC1</strain>
    </source>
</reference>
<dbReference type="EMBL" id="AP018449">
    <property type="protein sequence ID" value="BBB90247.1"/>
    <property type="molecule type" value="Genomic_DNA"/>
</dbReference>
<dbReference type="Proteomes" id="UP000276437">
    <property type="component" value="Chromosome"/>
</dbReference>
<gene>
    <name evidence="2" type="ORF">MAMMFC1_00895</name>
</gene>
<dbReference type="InterPro" id="IPR004007">
    <property type="entry name" value="DhaL_dom"/>
</dbReference>
<evidence type="ECO:0000313" key="2">
    <source>
        <dbReference type="EMBL" id="BBB90247.1"/>
    </source>
</evidence>
<dbReference type="PANTHER" id="PTHR33434:SF4">
    <property type="entry name" value="PHOSPHATASE PROTEIN"/>
    <property type="match status" value="1"/>
</dbReference>
<name>A0A348AGP9_9FIRM</name>
<dbReference type="InterPro" id="IPR048394">
    <property type="entry name" value="FakA-like_M"/>
</dbReference>
<sequence>MQSASVITNTEVISGKDFRRMISAAYSAFLREHDYINSLNVFPVPDGDTGTNMMLTLGAVAKAIAEAPDEGIGSLSKRAADSAIMGARGNSGVILSQLLRGIARGLAGKEQATSTELGKAFQYGVLYAYRAVARPVEGTILTVAKGIAKGTRRAVRDKAPFADILKEAISAGRGELERTPELLPLLKAAGVVDAGGQGLIVFLAGCLDGLEGRFDGPEADFGRTLTVAGPVETVNISHPYCTEFIVKPCQVGFAEVKRQLAPMGDSLVLAEGDRFVKVHIHTAHPGAVLEAAITWGTLHNIKIDNMADQHRDWQSTLPAGTVATKVPDRPAAGESAMTKRSGIGVITAVAGDGLAEIMRQAGAAIIIDGGQTMNPPVEDFITAVHNGNSEKYIILPNNKNIVLAVAQVKKLLGEQVEIVPTVNVPQGLAAILAFNPDHSLSANVARMTEAQARVKAGSLTVAVRDSMVAGELAPAGAYIGVIDSNVVIWSHQLIDVLCGLVEKLTDTNTEVVTLYYGAELTPRDVEPVAEYLTEQVGPAAVEVYYGGQPHYQFIVSVE</sequence>
<dbReference type="PROSITE" id="PS51480">
    <property type="entry name" value="DHAL"/>
    <property type="match status" value="1"/>
</dbReference>